<dbReference type="PROSITE" id="PS51762">
    <property type="entry name" value="GH16_2"/>
    <property type="match status" value="1"/>
</dbReference>
<dbReference type="EMBL" id="MDGQ01000005">
    <property type="protein sequence ID" value="OEK05607.1"/>
    <property type="molecule type" value="Genomic_DNA"/>
</dbReference>
<dbReference type="GO" id="GO:0005975">
    <property type="term" value="P:carbohydrate metabolic process"/>
    <property type="evidence" value="ECO:0007669"/>
    <property type="project" value="InterPro"/>
</dbReference>
<dbReference type="AlphaFoldDB" id="A0A1E5T2V3"/>
<dbReference type="Pfam" id="PF00722">
    <property type="entry name" value="Glyco_hydro_16"/>
    <property type="match status" value="1"/>
</dbReference>
<dbReference type="STRING" id="1563681.BFP71_15300"/>
<dbReference type="InterPro" id="IPR013320">
    <property type="entry name" value="ConA-like_dom_sf"/>
</dbReference>
<dbReference type="InterPro" id="IPR050546">
    <property type="entry name" value="Glycosyl_Hydrlase_16"/>
</dbReference>
<keyword evidence="3" id="KW-0378">Hydrolase</keyword>
<evidence type="ECO:0000313" key="3">
    <source>
        <dbReference type="EMBL" id="OEK05607.1"/>
    </source>
</evidence>
<comment type="similarity">
    <text evidence="1">Belongs to the glycosyl hydrolase 16 family.</text>
</comment>
<dbReference type="InterPro" id="IPR000757">
    <property type="entry name" value="Beta-glucanase-like"/>
</dbReference>
<evidence type="ECO:0000256" key="1">
    <source>
        <dbReference type="ARBA" id="ARBA00006865"/>
    </source>
</evidence>
<keyword evidence="4" id="KW-1185">Reference proteome</keyword>
<dbReference type="GO" id="GO:0004553">
    <property type="term" value="F:hydrolase activity, hydrolyzing O-glycosyl compounds"/>
    <property type="evidence" value="ECO:0007669"/>
    <property type="project" value="InterPro"/>
</dbReference>
<evidence type="ECO:0000259" key="2">
    <source>
        <dbReference type="PROSITE" id="PS51762"/>
    </source>
</evidence>
<dbReference type="PANTHER" id="PTHR10963">
    <property type="entry name" value="GLYCOSYL HYDROLASE-RELATED"/>
    <property type="match status" value="1"/>
</dbReference>
<name>A0A1E5T2V3_9BACT</name>
<sequence length="265" mass="30186">MRNTSILFLLIVSLSCTNKGWEIVWQDEFDSETLDVSKWTAYVGDGCPELCGFGNNELQYYSDRPGNVRIEDGKLIIEAHNDSLGNRAYSSAKLVTKGKADWQYGRFEVRAKIPGGKGNWPAIWMLPRENKYGGWPRSGEIDIMETVGYAPGMVHGTVHTQSFNHMYGTQKGDSTLVSDFDENFHVYSVEWFRNRIDFFIDGERYHSFDNTGKGADDWPFDHPFYLILNVAIGGSWGGKNGIANDIFPNRMEIDYVRVYELVDSE</sequence>
<reference evidence="3 4" key="1">
    <citation type="submission" date="2016-08" db="EMBL/GenBank/DDBJ databases">
        <title>Draft genome of Fabibacter sp. strain SK-8.</title>
        <authorList>
            <person name="Wong S.-K."/>
            <person name="Hamasaki K."/>
            <person name="Yoshizawa S."/>
        </authorList>
    </citation>
    <scope>NUCLEOTIDE SEQUENCE [LARGE SCALE GENOMIC DNA]</scope>
    <source>
        <strain evidence="3 4">SK-8</strain>
    </source>
</reference>
<organism evidence="3 4">
    <name type="scientific">Roseivirga misakiensis</name>
    <dbReference type="NCBI Taxonomy" id="1563681"/>
    <lineage>
        <taxon>Bacteria</taxon>
        <taxon>Pseudomonadati</taxon>
        <taxon>Bacteroidota</taxon>
        <taxon>Cytophagia</taxon>
        <taxon>Cytophagales</taxon>
        <taxon>Roseivirgaceae</taxon>
        <taxon>Roseivirga</taxon>
    </lineage>
</organism>
<dbReference type="SUPFAM" id="SSF49899">
    <property type="entry name" value="Concanavalin A-like lectins/glucanases"/>
    <property type="match status" value="1"/>
</dbReference>
<proteinExistence type="inferred from homology"/>
<dbReference type="Proteomes" id="UP000095552">
    <property type="component" value="Unassembled WGS sequence"/>
</dbReference>
<feature type="domain" description="GH16" evidence="2">
    <location>
        <begin position="27"/>
        <end position="264"/>
    </location>
</feature>
<evidence type="ECO:0000313" key="4">
    <source>
        <dbReference type="Proteomes" id="UP000095552"/>
    </source>
</evidence>
<dbReference type="CDD" id="cd08023">
    <property type="entry name" value="GH16_laminarinase_like"/>
    <property type="match status" value="1"/>
</dbReference>
<comment type="caution">
    <text evidence="3">The sequence shown here is derived from an EMBL/GenBank/DDBJ whole genome shotgun (WGS) entry which is preliminary data.</text>
</comment>
<dbReference type="Gene3D" id="2.60.120.200">
    <property type="match status" value="1"/>
</dbReference>
<dbReference type="PANTHER" id="PTHR10963:SF55">
    <property type="entry name" value="GLYCOSIDE HYDROLASE FAMILY 16 PROTEIN"/>
    <property type="match status" value="1"/>
</dbReference>
<accession>A0A1E5T2V3</accession>
<dbReference type="PROSITE" id="PS51257">
    <property type="entry name" value="PROKAR_LIPOPROTEIN"/>
    <property type="match status" value="1"/>
</dbReference>
<protein>
    <submittedName>
        <fullName evidence="3">Glycoside hydrolase</fullName>
    </submittedName>
</protein>
<gene>
    <name evidence="3" type="ORF">BFP71_15300</name>
</gene>